<organism evidence="1 2">
    <name type="scientific">Bos mutus</name>
    <name type="common">wild yak</name>
    <dbReference type="NCBI Taxonomy" id="72004"/>
    <lineage>
        <taxon>Eukaryota</taxon>
        <taxon>Metazoa</taxon>
        <taxon>Chordata</taxon>
        <taxon>Craniata</taxon>
        <taxon>Vertebrata</taxon>
        <taxon>Euteleostomi</taxon>
        <taxon>Mammalia</taxon>
        <taxon>Eutheria</taxon>
        <taxon>Laurasiatheria</taxon>
        <taxon>Artiodactyla</taxon>
        <taxon>Ruminantia</taxon>
        <taxon>Pecora</taxon>
        <taxon>Bovidae</taxon>
        <taxon>Bovinae</taxon>
        <taxon>Bos</taxon>
    </lineage>
</organism>
<protein>
    <submittedName>
        <fullName evidence="1">Uncharacterized protein</fullName>
    </submittedName>
</protein>
<evidence type="ECO:0000313" key="2">
    <source>
        <dbReference type="Proteomes" id="UP000322234"/>
    </source>
</evidence>
<gene>
    <name evidence="1" type="ORF">E5288_WYG003818</name>
</gene>
<sequence length="118" mass="13510">MKDHAARKNSGGEKGKVLERLPAFVADQFEKLSCGWRAVSEKSHHAVRGMCPWRCIKPSRVQHDPVNISGFCRSKKQQVPLREQGLIYLQKKSDGIAFAFICKTPLKFPEDIRRLPRH</sequence>
<dbReference type="Proteomes" id="UP000322234">
    <property type="component" value="Unassembled WGS sequence"/>
</dbReference>
<dbReference type="EMBL" id="VBQZ03000047">
    <property type="protein sequence ID" value="MXQ88594.1"/>
    <property type="molecule type" value="Genomic_DNA"/>
</dbReference>
<evidence type="ECO:0000313" key="1">
    <source>
        <dbReference type="EMBL" id="MXQ88594.1"/>
    </source>
</evidence>
<dbReference type="AlphaFoldDB" id="A0A6B0RKW1"/>
<proteinExistence type="predicted"/>
<comment type="caution">
    <text evidence="1">The sequence shown here is derived from an EMBL/GenBank/DDBJ whole genome shotgun (WGS) entry which is preliminary data.</text>
</comment>
<keyword evidence="2" id="KW-1185">Reference proteome</keyword>
<accession>A0A6B0RKW1</accession>
<reference evidence="1" key="1">
    <citation type="submission" date="2019-10" db="EMBL/GenBank/DDBJ databases">
        <title>The sequence and de novo assembly of the wild yak genome.</title>
        <authorList>
            <person name="Liu Y."/>
        </authorList>
    </citation>
    <scope>NUCLEOTIDE SEQUENCE [LARGE SCALE GENOMIC DNA]</scope>
    <source>
        <strain evidence="1">WY2019</strain>
    </source>
</reference>
<name>A0A6B0RKW1_9CETA</name>